<evidence type="ECO:0008006" key="7">
    <source>
        <dbReference type="Google" id="ProtNLM"/>
    </source>
</evidence>
<feature type="compositionally biased region" description="Polar residues" evidence="1">
    <location>
        <begin position="50"/>
        <end position="70"/>
    </location>
</feature>
<evidence type="ECO:0000256" key="2">
    <source>
        <dbReference type="SAM" id="SignalP"/>
    </source>
</evidence>
<name>A0A0C1V6W9_9BACT</name>
<reference evidence="6" key="3">
    <citation type="submission" date="2019-03" db="EMBL/GenBank/DDBJ databases">
        <title>Complete genome of Methylacidiphilum kamchatkense Kam1.</title>
        <authorList>
            <person name="Kruse T."/>
            <person name="Murarilal Ratnadevi C."/>
            <person name="Erikstad H.-A."/>
            <person name="Birkeland N.-K."/>
        </authorList>
    </citation>
    <scope>NUCLEOTIDE SEQUENCE [LARGE SCALE GENOMIC DNA]</scope>
    <source>
        <strain evidence="6">kam1</strain>
    </source>
</reference>
<keyword evidence="5" id="KW-1185">Reference proteome</keyword>
<feature type="region of interest" description="Disordered" evidence="1">
    <location>
        <begin position="26"/>
        <end position="82"/>
    </location>
</feature>
<dbReference type="RefSeq" id="WP_039720749.1">
    <property type="nucleotide sequence ID" value="NZ_CP037899.1"/>
</dbReference>
<dbReference type="Proteomes" id="UP000031594">
    <property type="component" value="Unassembled WGS sequence"/>
</dbReference>
<protein>
    <recommendedName>
        <fullName evidence="7">Lipoprotein</fullName>
    </recommendedName>
</protein>
<gene>
    <name evidence="3" type="ORF">A946_02205</name>
    <name evidence="4" type="ORF">kam1_1278</name>
</gene>
<accession>A0A0C1V6W9</accession>
<dbReference type="AlphaFoldDB" id="A0A0C1V6W9"/>
<reference evidence="3 5" key="1">
    <citation type="submission" date="2014-08" db="EMBL/GenBank/DDBJ databases">
        <title>Methylacidiphilum kamchatkense strain Kam1 draft genome sequence.</title>
        <authorList>
            <person name="Birkeland N.-K."/>
            <person name="Erikstad H.A."/>
        </authorList>
    </citation>
    <scope>NUCLEOTIDE SEQUENCE [LARGE SCALE GENOMIC DNA]</scope>
    <source>
        <strain evidence="3 5">Kam1</strain>
    </source>
</reference>
<feature type="compositionally biased region" description="Gly residues" evidence="1">
    <location>
        <begin position="73"/>
        <end position="82"/>
    </location>
</feature>
<feature type="chain" id="PRO_5043399801" description="Lipoprotein" evidence="2">
    <location>
        <begin position="26"/>
        <end position="82"/>
    </location>
</feature>
<dbReference type="OrthoDB" id="198744at2"/>
<feature type="compositionally biased region" description="Polar residues" evidence="1">
    <location>
        <begin position="26"/>
        <end position="38"/>
    </location>
</feature>
<dbReference type="KEGG" id="mkc:kam1_1278"/>
<evidence type="ECO:0000313" key="4">
    <source>
        <dbReference type="EMBL" id="QDQ42504.1"/>
    </source>
</evidence>
<dbReference type="Proteomes" id="UP000315925">
    <property type="component" value="Chromosome"/>
</dbReference>
<evidence type="ECO:0000313" key="6">
    <source>
        <dbReference type="Proteomes" id="UP000315925"/>
    </source>
</evidence>
<reference evidence="4" key="2">
    <citation type="journal article" date="2019" name="BMC Genomics">
        <title>Complete genome sequence analysis of the thermoacidophilic verrucomicrobial methanotroph 'Candidatus Methylacidiphilum kamchatkense' strain Kam1 and comparison with its closest relatives.</title>
        <authorList>
            <person name="Kruse T."/>
            <person name="Ratnadevi C.M."/>
            <person name="Erikstad H.A."/>
            <person name="Birkeland N.K."/>
        </authorList>
    </citation>
    <scope>NUCLEOTIDE SEQUENCE</scope>
    <source>
        <strain evidence="4">Kam1</strain>
    </source>
</reference>
<keyword evidence="2" id="KW-0732">Signal</keyword>
<dbReference type="EMBL" id="JQNX01000001">
    <property type="protein sequence ID" value="KIE59495.1"/>
    <property type="molecule type" value="Genomic_DNA"/>
</dbReference>
<evidence type="ECO:0000313" key="3">
    <source>
        <dbReference type="EMBL" id="KIE59495.1"/>
    </source>
</evidence>
<feature type="signal peptide" evidence="2">
    <location>
        <begin position="1"/>
        <end position="25"/>
    </location>
</feature>
<evidence type="ECO:0000256" key="1">
    <source>
        <dbReference type="SAM" id="MobiDB-lite"/>
    </source>
</evidence>
<proteinExistence type="predicted"/>
<evidence type="ECO:0000313" key="5">
    <source>
        <dbReference type="Proteomes" id="UP000031594"/>
    </source>
</evidence>
<dbReference type="PROSITE" id="PS51257">
    <property type="entry name" value="PROKAR_LIPOPROTEIN"/>
    <property type="match status" value="1"/>
</dbReference>
<dbReference type="EMBL" id="CP037899">
    <property type="protein sequence ID" value="QDQ42504.1"/>
    <property type="molecule type" value="Genomic_DNA"/>
</dbReference>
<organism evidence="4 6">
    <name type="scientific">Methylacidiphilum kamchatkense Kam1</name>
    <dbReference type="NCBI Taxonomy" id="1202785"/>
    <lineage>
        <taxon>Bacteria</taxon>
        <taxon>Pseudomonadati</taxon>
        <taxon>Verrucomicrobiota</taxon>
        <taxon>Methylacidiphilae</taxon>
        <taxon>Methylacidiphilales</taxon>
        <taxon>Methylacidiphilaceae</taxon>
        <taxon>Methylacidiphilum (ex Ratnadevi et al. 2023)</taxon>
    </lineage>
</organism>
<sequence>MKAKMLNLLWVLSLCVMMSVVGGCASTSNSTTPQASQDSSKSKKKKKQNQENVTSMPWNTPPSWQQNGQAGSYMGGMPGAGF</sequence>